<gene>
    <name evidence="1" type="ORF">D3873_05105</name>
</gene>
<sequence>MLLSEMANKELIQLSDGRRMGFLSNTELLFQPKTGEIIGFELPDKKKMWNGSKGNASSKEIVLWSDIVLIGENRILFSKTTDSNKVSQLG</sequence>
<dbReference type="KEGG" id="paek:D3873_05105"/>
<protein>
    <submittedName>
        <fullName evidence="1">YlmC/YmxH family sporulation protein</fullName>
    </submittedName>
</protein>
<dbReference type="AlphaFoldDB" id="A0A385YTN8"/>
<accession>A0A385YTN8</accession>
<reference evidence="2" key="1">
    <citation type="submission" date="2018-09" db="EMBL/GenBank/DDBJ databases">
        <authorList>
            <person name="Zhu H."/>
        </authorList>
    </citation>
    <scope>NUCLEOTIDE SEQUENCE [LARGE SCALE GENOMIC DNA]</scope>
    <source>
        <strain evidence="2">K2R23-3</strain>
    </source>
</reference>
<dbReference type="Proteomes" id="UP000265725">
    <property type="component" value="Chromosome"/>
</dbReference>
<dbReference type="OrthoDB" id="6024937at2"/>
<dbReference type="Gene3D" id="2.30.30.240">
    <property type="entry name" value="PRC-barrel domain"/>
    <property type="match status" value="1"/>
</dbReference>
<dbReference type="EMBL" id="CP032418">
    <property type="protein sequence ID" value="AYC29287.1"/>
    <property type="molecule type" value="Genomic_DNA"/>
</dbReference>
<evidence type="ECO:0000313" key="1">
    <source>
        <dbReference type="EMBL" id="AYC29287.1"/>
    </source>
</evidence>
<evidence type="ECO:0000313" key="2">
    <source>
        <dbReference type="Proteomes" id="UP000265725"/>
    </source>
</evidence>
<proteinExistence type="predicted"/>
<dbReference type="NCBIfam" id="TIGR02888">
    <property type="entry name" value="spore_YlmC_YmxH"/>
    <property type="match status" value="1"/>
</dbReference>
<dbReference type="RefSeq" id="WP_119883027.1">
    <property type="nucleotide sequence ID" value="NZ_CP032418.1"/>
</dbReference>
<keyword evidence="2" id="KW-1185">Reference proteome</keyword>
<organism evidence="1 2">
    <name type="scientific">Paenisporosarcina cavernae</name>
    <dbReference type="NCBI Taxonomy" id="2320858"/>
    <lineage>
        <taxon>Bacteria</taxon>
        <taxon>Bacillati</taxon>
        <taxon>Bacillota</taxon>
        <taxon>Bacilli</taxon>
        <taxon>Bacillales</taxon>
        <taxon>Caryophanaceae</taxon>
        <taxon>Paenisporosarcina</taxon>
    </lineage>
</organism>
<dbReference type="InterPro" id="IPR014238">
    <property type="entry name" value="Spore_YlmC/YmxH"/>
</dbReference>
<name>A0A385YTN8_9BACL</name>